<gene>
    <name evidence="4" type="ORF">JMJ35_005184</name>
</gene>
<keyword evidence="2" id="KW-0560">Oxidoreductase</keyword>
<evidence type="ECO:0000256" key="2">
    <source>
        <dbReference type="RuleBase" id="RU003682"/>
    </source>
</evidence>
<dbReference type="InterPro" id="IPR005123">
    <property type="entry name" value="Oxoglu/Fe-dep_dioxygenase_dom"/>
</dbReference>
<dbReference type="AlphaFoldDB" id="A0AA39R0Z0"/>
<dbReference type="SUPFAM" id="SSF51197">
    <property type="entry name" value="Clavaminate synthase-like"/>
    <property type="match status" value="1"/>
</dbReference>
<comment type="similarity">
    <text evidence="1 2">Belongs to the iron/ascorbate-dependent oxidoreductase family.</text>
</comment>
<dbReference type="InterPro" id="IPR027443">
    <property type="entry name" value="IPNS-like_sf"/>
</dbReference>
<keyword evidence="2" id="KW-0479">Metal-binding</keyword>
<evidence type="ECO:0000259" key="3">
    <source>
        <dbReference type="PROSITE" id="PS51471"/>
    </source>
</evidence>
<organism evidence="4 5">
    <name type="scientific">Cladonia borealis</name>
    <dbReference type="NCBI Taxonomy" id="184061"/>
    <lineage>
        <taxon>Eukaryota</taxon>
        <taxon>Fungi</taxon>
        <taxon>Dikarya</taxon>
        <taxon>Ascomycota</taxon>
        <taxon>Pezizomycotina</taxon>
        <taxon>Lecanoromycetes</taxon>
        <taxon>OSLEUM clade</taxon>
        <taxon>Lecanoromycetidae</taxon>
        <taxon>Lecanorales</taxon>
        <taxon>Lecanorineae</taxon>
        <taxon>Cladoniaceae</taxon>
        <taxon>Cladonia</taxon>
    </lineage>
</organism>
<keyword evidence="5" id="KW-1185">Reference proteome</keyword>
<dbReference type="GO" id="GO:0016491">
    <property type="term" value="F:oxidoreductase activity"/>
    <property type="evidence" value="ECO:0007669"/>
    <property type="project" value="UniProtKB-KW"/>
</dbReference>
<dbReference type="Proteomes" id="UP001166286">
    <property type="component" value="Unassembled WGS sequence"/>
</dbReference>
<evidence type="ECO:0000256" key="1">
    <source>
        <dbReference type="ARBA" id="ARBA00008056"/>
    </source>
</evidence>
<sequence>MVTVSASLYLRATGYITVDSAQPLQPVLETCPNLILQHPKVGKDLVKNYVVAVIAMAHLNSPSELPNNSIREGGESQSRDVRIGLYPVAQLSTIKLAGLQHGDEEEAEELLRSAREDGFFYLDLQDSAFEGMINVVEDMFTISKMLFNLDSLEKMEYDVDKLGNLKLNGYKPIGRNYGGVNGKRDGFESYTIPGKIKVDPSFRRPSLLTDHLPTLETFTSTTHRVLNLLLQSLSSSLQLPPEGALINLHREQSPSPDIVRLLKYHAQPPNEQGYPQAPHTDLGSLTILFAHSPGLQVLRSSSSDWAYVLPKPGHAIVNIGDGLTLLTNGLLRSCLHRVAPIKGYSMTERYSFAYLQRAQYEVRMTGLTGSDIIPVKRGNVETEQVFTSREWLGKKFGMLRKETFEEGTEGSWVLTGQREEVPV</sequence>
<dbReference type="GO" id="GO:0044283">
    <property type="term" value="P:small molecule biosynthetic process"/>
    <property type="evidence" value="ECO:0007669"/>
    <property type="project" value="UniProtKB-ARBA"/>
</dbReference>
<dbReference type="InterPro" id="IPR026992">
    <property type="entry name" value="DIOX_N"/>
</dbReference>
<proteinExistence type="inferred from homology"/>
<dbReference type="EMBL" id="JAFEKC020000011">
    <property type="protein sequence ID" value="KAK0512056.1"/>
    <property type="molecule type" value="Genomic_DNA"/>
</dbReference>
<dbReference type="Pfam" id="PF14226">
    <property type="entry name" value="DIOX_N"/>
    <property type="match status" value="1"/>
</dbReference>
<dbReference type="PANTHER" id="PTHR47990">
    <property type="entry name" value="2-OXOGLUTARATE (2OG) AND FE(II)-DEPENDENT OXYGENASE SUPERFAMILY PROTEIN-RELATED"/>
    <property type="match status" value="1"/>
</dbReference>
<feature type="domain" description="Fe2OG dioxygenase" evidence="3">
    <location>
        <begin position="255"/>
        <end position="358"/>
    </location>
</feature>
<evidence type="ECO:0000313" key="5">
    <source>
        <dbReference type="Proteomes" id="UP001166286"/>
    </source>
</evidence>
<dbReference type="Pfam" id="PF03171">
    <property type="entry name" value="2OG-FeII_Oxy"/>
    <property type="match status" value="1"/>
</dbReference>
<keyword evidence="2" id="KW-0408">Iron</keyword>
<comment type="caution">
    <text evidence="4">The sequence shown here is derived from an EMBL/GenBank/DDBJ whole genome shotgun (WGS) entry which is preliminary data.</text>
</comment>
<dbReference type="PROSITE" id="PS51471">
    <property type="entry name" value="FE2OG_OXY"/>
    <property type="match status" value="1"/>
</dbReference>
<reference evidence="4" key="1">
    <citation type="submission" date="2023-03" db="EMBL/GenBank/DDBJ databases">
        <title>Complete genome of Cladonia borealis.</title>
        <authorList>
            <person name="Park H."/>
        </authorList>
    </citation>
    <scope>NUCLEOTIDE SEQUENCE</scope>
    <source>
        <strain evidence="4">ANT050790</strain>
    </source>
</reference>
<dbReference type="InterPro" id="IPR050231">
    <property type="entry name" value="Iron_ascorbate_oxido_reductase"/>
</dbReference>
<name>A0AA39R0Z0_9LECA</name>
<evidence type="ECO:0000313" key="4">
    <source>
        <dbReference type="EMBL" id="KAK0512056.1"/>
    </source>
</evidence>
<accession>A0AA39R0Z0</accession>
<dbReference type="InterPro" id="IPR044861">
    <property type="entry name" value="IPNS-like_FE2OG_OXY"/>
</dbReference>
<dbReference type="Gene3D" id="2.60.120.330">
    <property type="entry name" value="B-lactam Antibiotic, Isopenicillin N Synthase, Chain"/>
    <property type="match status" value="1"/>
</dbReference>
<dbReference type="GO" id="GO:0046872">
    <property type="term" value="F:metal ion binding"/>
    <property type="evidence" value="ECO:0007669"/>
    <property type="project" value="UniProtKB-KW"/>
</dbReference>
<protein>
    <recommendedName>
        <fullName evidence="3">Fe2OG dioxygenase domain-containing protein</fullName>
    </recommendedName>
</protein>